<dbReference type="InterPro" id="IPR010093">
    <property type="entry name" value="SinI_DNA-bd"/>
</dbReference>
<evidence type="ECO:0000313" key="2">
    <source>
        <dbReference type="EMBL" id="GAF93776.1"/>
    </source>
</evidence>
<organism evidence="2">
    <name type="scientific">marine sediment metagenome</name>
    <dbReference type="NCBI Taxonomy" id="412755"/>
    <lineage>
        <taxon>unclassified sequences</taxon>
        <taxon>metagenomes</taxon>
        <taxon>ecological metagenomes</taxon>
    </lineage>
</organism>
<dbReference type="Pfam" id="PF12728">
    <property type="entry name" value="HTH_17"/>
    <property type="match status" value="1"/>
</dbReference>
<dbReference type="NCBIfam" id="TIGR01764">
    <property type="entry name" value="excise"/>
    <property type="match status" value="1"/>
</dbReference>
<dbReference type="SUPFAM" id="SSF46955">
    <property type="entry name" value="Putative DNA-binding domain"/>
    <property type="match status" value="1"/>
</dbReference>
<sequence length="64" mass="7559">MSDFYTAKEVGGKISMKTRTVKKWAREGKIPHSKIGGEWRFNKIQIDKWIKNREGVYVETKDKE</sequence>
<reference evidence="2" key="1">
    <citation type="journal article" date="2014" name="Front. Microbiol.">
        <title>High frequency of phylogenetically diverse reductive dehalogenase-homologous genes in deep subseafloor sedimentary metagenomes.</title>
        <authorList>
            <person name="Kawai M."/>
            <person name="Futagami T."/>
            <person name="Toyoda A."/>
            <person name="Takaki Y."/>
            <person name="Nishi S."/>
            <person name="Hori S."/>
            <person name="Arai W."/>
            <person name="Tsubouchi T."/>
            <person name="Morono Y."/>
            <person name="Uchiyama I."/>
            <person name="Ito T."/>
            <person name="Fujiyama A."/>
            <person name="Inagaki F."/>
            <person name="Takami H."/>
        </authorList>
    </citation>
    <scope>NUCLEOTIDE SEQUENCE</scope>
    <source>
        <strain evidence="2">Expedition CK06-06</strain>
    </source>
</reference>
<dbReference type="EMBL" id="BARS01010457">
    <property type="protein sequence ID" value="GAF93776.1"/>
    <property type="molecule type" value="Genomic_DNA"/>
</dbReference>
<dbReference type="AlphaFoldDB" id="X0U337"/>
<name>X0U337_9ZZZZ</name>
<evidence type="ECO:0000259" key="1">
    <source>
        <dbReference type="Pfam" id="PF12728"/>
    </source>
</evidence>
<protein>
    <recommendedName>
        <fullName evidence="1">Helix-turn-helix domain-containing protein</fullName>
    </recommendedName>
</protein>
<gene>
    <name evidence="2" type="ORF">S01H1_19373</name>
</gene>
<comment type="caution">
    <text evidence="2">The sequence shown here is derived from an EMBL/GenBank/DDBJ whole genome shotgun (WGS) entry which is preliminary data.</text>
</comment>
<feature type="domain" description="Helix-turn-helix" evidence="1">
    <location>
        <begin position="5"/>
        <end position="53"/>
    </location>
</feature>
<dbReference type="InterPro" id="IPR009061">
    <property type="entry name" value="DNA-bd_dom_put_sf"/>
</dbReference>
<accession>X0U337</accession>
<dbReference type="InterPro" id="IPR041657">
    <property type="entry name" value="HTH_17"/>
</dbReference>
<proteinExistence type="predicted"/>
<dbReference type="GO" id="GO:0003677">
    <property type="term" value="F:DNA binding"/>
    <property type="evidence" value="ECO:0007669"/>
    <property type="project" value="InterPro"/>
</dbReference>